<comment type="caution">
    <text evidence="3">The sequence shown here is derived from an EMBL/GenBank/DDBJ whole genome shotgun (WGS) entry which is preliminary data.</text>
</comment>
<evidence type="ECO:0000256" key="1">
    <source>
        <dbReference type="SAM" id="Phobius"/>
    </source>
</evidence>
<dbReference type="RefSeq" id="WP_211855637.1">
    <property type="nucleotide sequence ID" value="NZ_JAAGBB010000042.1"/>
</dbReference>
<name>A0ABS5F6V3_9PROT</name>
<protein>
    <recommendedName>
        <fullName evidence="2">Phage head morphogenesis domain-containing protein</fullName>
    </recommendedName>
</protein>
<feature type="transmembrane region" description="Helical" evidence="1">
    <location>
        <begin position="212"/>
        <end position="232"/>
    </location>
</feature>
<dbReference type="InterPro" id="IPR006528">
    <property type="entry name" value="Phage_head_morphogenesis_dom"/>
</dbReference>
<organism evidence="3 4">
    <name type="scientific">Plastoroseomonas hellenica</name>
    <dbReference type="NCBI Taxonomy" id="2687306"/>
    <lineage>
        <taxon>Bacteria</taxon>
        <taxon>Pseudomonadati</taxon>
        <taxon>Pseudomonadota</taxon>
        <taxon>Alphaproteobacteria</taxon>
        <taxon>Acetobacterales</taxon>
        <taxon>Acetobacteraceae</taxon>
        <taxon>Plastoroseomonas</taxon>
    </lineage>
</organism>
<keyword evidence="4" id="KW-1185">Reference proteome</keyword>
<dbReference type="Pfam" id="PF04233">
    <property type="entry name" value="Phage_Mu_F"/>
    <property type="match status" value="1"/>
</dbReference>
<sequence>MLRAEIRAQLPPLTLQDFTPHTLAAIMALGAIRPDHADWLAQFMVEAQADGIDLAALKVQRRKPQLNRTEKRRIGLRSETPFSRLAFDMLTEKGRAAPLQALRATALQVSARQAAHAVQQRQREIGITHYVWIAGDDAEACPACALNNGRIFAWDNPPPGGHPGMRTCCAEGHCRCVAQAVFSDEEHHLPEDDRAPSDEGSTAAAPRRRLDVTGVVILAFLALACVSLLPLLPRWL</sequence>
<reference evidence="4" key="1">
    <citation type="journal article" date="2021" name="Syst. Appl. Microbiol.">
        <title>Roseomonas hellenica sp. nov., isolated from roots of wild-growing Alkanna tinctoria.</title>
        <authorList>
            <person name="Rat A."/>
            <person name="Naranjo H.D."/>
            <person name="Lebbe L."/>
            <person name="Cnockaert M."/>
            <person name="Krigas N."/>
            <person name="Grigoriadou K."/>
            <person name="Maloupa E."/>
            <person name="Willems A."/>
        </authorList>
    </citation>
    <scope>NUCLEOTIDE SEQUENCE [LARGE SCALE GENOMIC DNA]</scope>
    <source>
        <strain evidence="4">LMG 31523</strain>
    </source>
</reference>
<evidence type="ECO:0000313" key="3">
    <source>
        <dbReference type="EMBL" id="MBR0667860.1"/>
    </source>
</evidence>
<keyword evidence="1" id="KW-0812">Transmembrane</keyword>
<accession>A0ABS5F6V3</accession>
<proteinExistence type="predicted"/>
<keyword evidence="1" id="KW-0472">Membrane</keyword>
<dbReference type="EMBL" id="JAAGBB010000042">
    <property type="protein sequence ID" value="MBR0667860.1"/>
    <property type="molecule type" value="Genomic_DNA"/>
</dbReference>
<feature type="domain" description="Phage head morphogenesis" evidence="2">
    <location>
        <begin position="99"/>
        <end position="177"/>
    </location>
</feature>
<gene>
    <name evidence="3" type="ORF">GXW71_26130</name>
</gene>
<keyword evidence="1" id="KW-1133">Transmembrane helix</keyword>
<dbReference type="Proteomes" id="UP001196870">
    <property type="component" value="Unassembled WGS sequence"/>
</dbReference>
<dbReference type="NCBIfam" id="TIGR01641">
    <property type="entry name" value="phageSPP1_gp7"/>
    <property type="match status" value="1"/>
</dbReference>
<evidence type="ECO:0000313" key="4">
    <source>
        <dbReference type="Proteomes" id="UP001196870"/>
    </source>
</evidence>
<evidence type="ECO:0000259" key="2">
    <source>
        <dbReference type="Pfam" id="PF04233"/>
    </source>
</evidence>